<dbReference type="RefSeq" id="WP_133328183.1">
    <property type="nucleotide sequence ID" value="NZ_SMYL01000004.1"/>
</dbReference>
<name>A0A4R5W1N5_9BURK</name>
<dbReference type="Proteomes" id="UP000294829">
    <property type="component" value="Unassembled WGS sequence"/>
</dbReference>
<evidence type="ECO:0000313" key="2">
    <source>
        <dbReference type="Proteomes" id="UP000294829"/>
    </source>
</evidence>
<proteinExistence type="predicted"/>
<keyword evidence="2" id="KW-1185">Reference proteome</keyword>
<comment type="caution">
    <text evidence="1">The sequence shown here is derived from an EMBL/GenBank/DDBJ whole genome shotgun (WGS) entry which is preliminary data.</text>
</comment>
<dbReference type="AlphaFoldDB" id="A0A4R5W1N5"/>
<gene>
    <name evidence="1" type="ORF">E2I14_10495</name>
</gene>
<reference evidence="1 2" key="1">
    <citation type="submission" date="2019-03" db="EMBL/GenBank/DDBJ databases">
        <title>Sapientia aquatica gen. nov., sp. nov., isolated from a crater lake.</title>
        <authorList>
            <person name="Felfoldi T."/>
            <person name="Szabo A."/>
            <person name="Toth E."/>
            <person name="Schumann P."/>
            <person name="Keki Z."/>
            <person name="Marialigeti K."/>
            <person name="Mathe I."/>
        </authorList>
    </citation>
    <scope>NUCLEOTIDE SEQUENCE [LARGE SCALE GENOMIC DNA]</scope>
    <source>
        <strain evidence="1 2">SA-152</strain>
    </source>
</reference>
<evidence type="ECO:0000313" key="1">
    <source>
        <dbReference type="EMBL" id="TDK66013.1"/>
    </source>
</evidence>
<protein>
    <submittedName>
        <fullName evidence="1">Uncharacterized protein</fullName>
    </submittedName>
</protein>
<accession>A0A4R5W1N5</accession>
<sequence length="289" mass="31714">MKKLIQYLFVLLIFVSFWGVAPCQAQENLSVSDFLLNTGVDQSVTTKISKESPEIERRNQLPRKIVTEATAYTNSPQLGNVNVRKEEQTISQLQGGLIYSAVMVHIPSPNIPSGISIYMQNISYLGLVVVGTSVTSGIKVDNGLQAFGLIGALLGIPKIPMPFSTSNTKTFAHTEGLKTLDLNLAQAASPAVGQQWRFSTSKDIRIEPGHKSISQHLSMECETTEKVEASTIHPSFSGSAQLITCVGKADNGNDLVRNYAFLEDYKWYFTTSSSIGQNKTDYVIKELEM</sequence>
<dbReference type="EMBL" id="SMYL01000004">
    <property type="protein sequence ID" value="TDK66013.1"/>
    <property type="molecule type" value="Genomic_DNA"/>
</dbReference>
<organism evidence="1 2">
    <name type="scientific">Sapientia aquatica</name>
    <dbReference type="NCBI Taxonomy" id="1549640"/>
    <lineage>
        <taxon>Bacteria</taxon>
        <taxon>Pseudomonadati</taxon>
        <taxon>Pseudomonadota</taxon>
        <taxon>Betaproteobacteria</taxon>
        <taxon>Burkholderiales</taxon>
        <taxon>Oxalobacteraceae</taxon>
        <taxon>Sapientia</taxon>
    </lineage>
</organism>